<accession>A0A7J7MAI9</accession>
<organism evidence="2 3">
    <name type="scientific">Kingdonia uniflora</name>
    <dbReference type="NCBI Taxonomy" id="39325"/>
    <lineage>
        <taxon>Eukaryota</taxon>
        <taxon>Viridiplantae</taxon>
        <taxon>Streptophyta</taxon>
        <taxon>Embryophyta</taxon>
        <taxon>Tracheophyta</taxon>
        <taxon>Spermatophyta</taxon>
        <taxon>Magnoliopsida</taxon>
        <taxon>Ranunculales</taxon>
        <taxon>Circaeasteraceae</taxon>
        <taxon>Kingdonia</taxon>
    </lineage>
</organism>
<keyword evidence="3" id="KW-1185">Reference proteome</keyword>
<evidence type="ECO:0000313" key="3">
    <source>
        <dbReference type="Proteomes" id="UP000541444"/>
    </source>
</evidence>
<evidence type="ECO:0000313" key="2">
    <source>
        <dbReference type="EMBL" id="KAF6151790.1"/>
    </source>
</evidence>
<comment type="caution">
    <text evidence="2">The sequence shown here is derived from an EMBL/GenBank/DDBJ whole genome shotgun (WGS) entry which is preliminary data.</text>
</comment>
<proteinExistence type="predicted"/>
<protein>
    <submittedName>
        <fullName evidence="2">Uncharacterized protein</fullName>
    </submittedName>
</protein>
<gene>
    <name evidence="2" type="ORF">GIB67_010364</name>
</gene>
<dbReference type="AlphaFoldDB" id="A0A7J7MAI9"/>
<sequence>MSNLLGTILACVTFSENGENSEYGSRRENCVRTAAVEVEVLGDRSLEMAIPVPVPPTYRGLSGEEAAEAEEDFYYNRRFHVFVLTGEEGWACLRTLAEDKRAKGSGSRRWEYNSVVRGKLDSSADSHPDIEGQNSPVEPIFKMGRSSVDKVSTSGRTNESDSGGEGGLEQFLCFPDLEAKKRDRGIDKSILFKYFDGDVRSDLLEGFMCYLSQLEYGLSLPLTNLVKGVMNAIGAYPVQMNENLWEVITVYNHLNDRWEREKKVRRITPENVLQFYGVKIFKASGESNLCACVTRPHFFDLNSAGVKSTVEKKKSLLDEVTEEETELELVLGELGLSRKKRVESSSKKIKKTFPASGTTVSSEVAQGKMRRVKPLGGSGEKVAEGRFTSVDDLKEVEERGWLAILQGKEDTSQMIARLVKGIWLGIEEQESGLKKAKSEQEKDLARAKTDALKEAKQLKGYSLEEVDTIKANTYIEKEEEEAKVLGVVDGLDGISPQMVLDNQGDDVELPEGGSEKAELDASRVSEDHTLMCNREFAEQFDRMKEANENREDQYVKAYFRLEKLN</sequence>
<reference evidence="2 3" key="1">
    <citation type="journal article" date="2020" name="IScience">
        <title>Genome Sequencing of the Endangered Kingdonia uniflora (Circaeasteraceae, Ranunculales) Reveals Potential Mechanisms of Evolutionary Specialization.</title>
        <authorList>
            <person name="Sun Y."/>
            <person name="Deng T."/>
            <person name="Zhang A."/>
            <person name="Moore M.J."/>
            <person name="Landis J.B."/>
            <person name="Lin N."/>
            <person name="Zhang H."/>
            <person name="Zhang X."/>
            <person name="Huang J."/>
            <person name="Zhang X."/>
            <person name="Sun H."/>
            <person name="Wang H."/>
        </authorList>
    </citation>
    <scope>NUCLEOTIDE SEQUENCE [LARGE SCALE GENOMIC DNA]</scope>
    <source>
        <strain evidence="2">TB1705</strain>
        <tissue evidence="2">Leaf</tissue>
    </source>
</reference>
<evidence type="ECO:0000256" key="1">
    <source>
        <dbReference type="SAM" id="MobiDB-lite"/>
    </source>
</evidence>
<name>A0A7J7MAI9_9MAGN</name>
<dbReference type="Proteomes" id="UP000541444">
    <property type="component" value="Unassembled WGS sequence"/>
</dbReference>
<feature type="compositionally biased region" description="Polar residues" evidence="1">
    <location>
        <begin position="149"/>
        <end position="161"/>
    </location>
</feature>
<dbReference type="EMBL" id="JACGCM010001659">
    <property type="protein sequence ID" value="KAF6151790.1"/>
    <property type="molecule type" value="Genomic_DNA"/>
</dbReference>
<feature type="region of interest" description="Disordered" evidence="1">
    <location>
        <begin position="146"/>
        <end position="165"/>
    </location>
</feature>